<dbReference type="Proteomes" id="UP001056386">
    <property type="component" value="Chromosome 2"/>
</dbReference>
<organism evidence="2 4">
    <name type="scientific">Burkholderia glumae</name>
    <name type="common">Pseudomonas glumae</name>
    <dbReference type="NCBI Taxonomy" id="337"/>
    <lineage>
        <taxon>Bacteria</taxon>
        <taxon>Pseudomonadati</taxon>
        <taxon>Pseudomonadota</taxon>
        <taxon>Betaproteobacteria</taxon>
        <taxon>Burkholderiales</taxon>
        <taxon>Burkholderiaceae</taxon>
        <taxon>Burkholderia</taxon>
    </lineage>
</organism>
<evidence type="ECO:0000313" key="3">
    <source>
        <dbReference type="EMBL" id="USS42074.1"/>
    </source>
</evidence>
<evidence type="ECO:0000313" key="4">
    <source>
        <dbReference type="Proteomes" id="UP000594892"/>
    </source>
</evidence>
<dbReference type="EMBL" id="CP065600">
    <property type="protein sequence ID" value="QPQ89796.1"/>
    <property type="molecule type" value="Genomic_DNA"/>
</dbReference>
<proteinExistence type="predicted"/>
<protein>
    <submittedName>
        <fullName evidence="2">Uncharacterized protein</fullName>
    </submittedName>
</protein>
<reference evidence="3" key="2">
    <citation type="submission" date="2022-06" db="EMBL/GenBank/DDBJ databases">
        <title>Draft genome sequence of Burkholderia glumae strain GR20004 isolated from rice panicle showing bacterial panicle blight.</title>
        <authorList>
            <person name="Choi S.Y."/>
            <person name="Lee Y.H."/>
        </authorList>
    </citation>
    <scope>NUCLEOTIDE SEQUENCE</scope>
    <source>
        <strain evidence="3">GR20004</strain>
    </source>
</reference>
<dbReference type="Proteomes" id="UP000594892">
    <property type="component" value="Chromosome 1"/>
</dbReference>
<accession>A0AAP9XW53</accession>
<evidence type="ECO:0000313" key="5">
    <source>
        <dbReference type="Proteomes" id="UP001056386"/>
    </source>
</evidence>
<sequence>MTMLESSRPPRHADCASKGPGIRKMGEGATRRQSVGQSAKCFANCREQARPGWLAGRSGVIR</sequence>
<evidence type="ECO:0000256" key="1">
    <source>
        <dbReference type="SAM" id="MobiDB-lite"/>
    </source>
</evidence>
<feature type="region of interest" description="Disordered" evidence="1">
    <location>
        <begin position="1"/>
        <end position="36"/>
    </location>
</feature>
<dbReference type="AlphaFoldDB" id="A0AAP9XW53"/>
<gene>
    <name evidence="2" type="ORF">I6H06_09260</name>
    <name evidence="3" type="ORF">NFI99_07425</name>
</gene>
<evidence type="ECO:0000313" key="2">
    <source>
        <dbReference type="EMBL" id="QPQ89796.1"/>
    </source>
</evidence>
<keyword evidence="5" id="KW-1185">Reference proteome</keyword>
<reference evidence="2 4" key="1">
    <citation type="submission" date="2020-12" db="EMBL/GenBank/DDBJ databases">
        <title>FDA dAtabase for Regulatory Grade micrObial Sequences (FDA-ARGOS): Supporting development and validation of Infectious Disease Dx tests.</title>
        <authorList>
            <person name="Minogue T."/>
            <person name="Wolcott M."/>
            <person name="Wasieloski L."/>
            <person name="Aguilar W."/>
            <person name="Moore D."/>
            <person name="Jaissle J."/>
            <person name="Tallon L."/>
            <person name="Sadzewicz L."/>
            <person name="Zhao X."/>
            <person name="Boylan J."/>
            <person name="Ott S."/>
            <person name="Bowen H."/>
            <person name="Vavikolanu K."/>
            <person name="Mehta A."/>
            <person name="Aluvathingal J."/>
            <person name="Nadendla S."/>
            <person name="Yan Y."/>
            <person name="Sichtig H."/>
        </authorList>
    </citation>
    <scope>NUCLEOTIDE SEQUENCE [LARGE SCALE GENOMIC DNA]</scope>
    <source>
        <strain evidence="2 4">FDAARGOS_949</strain>
    </source>
</reference>
<dbReference type="RefSeq" id="WP_127913896.1">
    <property type="nucleotide sequence ID" value="NZ_CP021075.1"/>
</dbReference>
<name>A0AAP9XW53_BURGL</name>
<dbReference type="GeneID" id="45699010"/>
<dbReference type="EMBL" id="CP099583">
    <property type="protein sequence ID" value="USS42074.1"/>
    <property type="molecule type" value="Genomic_DNA"/>
</dbReference>